<organism evidence="5 6">
    <name type="scientific">Sulfurifustis variabilis</name>
    <dbReference type="NCBI Taxonomy" id="1675686"/>
    <lineage>
        <taxon>Bacteria</taxon>
        <taxon>Pseudomonadati</taxon>
        <taxon>Pseudomonadota</taxon>
        <taxon>Gammaproteobacteria</taxon>
        <taxon>Acidiferrobacterales</taxon>
        <taxon>Acidiferrobacteraceae</taxon>
        <taxon>Sulfurifustis</taxon>
    </lineage>
</organism>
<dbReference type="CDD" id="cd02968">
    <property type="entry name" value="SCO"/>
    <property type="match status" value="1"/>
</dbReference>
<dbReference type="EMBL" id="AP014936">
    <property type="protein sequence ID" value="BAU50054.1"/>
    <property type="molecule type" value="Genomic_DNA"/>
</dbReference>
<dbReference type="SUPFAM" id="SSF52833">
    <property type="entry name" value="Thioredoxin-like"/>
    <property type="match status" value="1"/>
</dbReference>
<feature type="disulfide bond" description="Redox-active" evidence="3">
    <location>
        <begin position="69"/>
        <end position="73"/>
    </location>
</feature>
<feature type="chain" id="PRO_5008571481" evidence="4">
    <location>
        <begin position="29"/>
        <end position="194"/>
    </location>
</feature>
<dbReference type="Pfam" id="PF02630">
    <property type="entry name" value="SCO1-SenC"/>
    <property type="match status" value="1"/>
</dbReference>
<feature type="signal peptide" evidence="4">
    <location>
        <begin position="1"/>
        <end position="28"/>
    </location>
</feature>
<dbReference type="PANTHER" id="PTHR12151">
    <property type="entry name" value="ELECTRON TRANSPORT PROTIN SCO1/SENC FAMILY MEMBER"/>
    <property type="match status" value="1"/>
</dbReference>
<gene>
    <name evidence="5" type="ORF">SVA_3518</name>
</gene>
<dbReference type="AlphaFoldDB" id="A0A1B4VBT6"/>
<evidence type="ECO:0000256" key="1">
    <source>
        <dbReference type="ARBA" id="ARBA00010996"/>
    </source>
</evidence>
<keyword evidence="2" id="KW-0186">Copper</keyword>
<name>A0A1B4VBT6_9GAMM</name>
<keyword evidence="2" id="KW-0479">Metal-binding</keyword>
<dbReference type="Gene3D" id="3.40.30.10">
    <property type="entry name" value="Glutaredoxin"/>
    <property type="match status" value="1"/>
</dbReference>
<reference evidence="5 6" key="1">
    <citation type="submission" date="2015-08" db="EMBL/GenBank/DDBJ databases">
        <title>Complete genome sequence of Sulfurifustis variabilis.</title>
        <authorList>
            <person name="Miura A."/>
            <person name="Kojima H."/>
            <person name="Fukui M."/>
        </authorList>
    </citation>
    <scope>NUCLEOTIDE SEQUENCE [LARGE SCALE GENOMIC DNA]</scope>
    <source>
        <strain evidence="6">skN76</strain>
    </source>
</reference>
<feature type="binding site" evidence="2">
    <location>
        <position position="158"/>
    </location>
    <ligand>
        <name>Cu cation</name>
        <dbReference type="ChEBI" id="CHEBI:23378"/>
    </ligand>
</feature>
<dbReference type="InterPro" id="IPR036249">
    <property type="entry name" value="Thioredoxin-like_sf"/>
</dbReference>
<sequence>MRLRAPCLSAMWLAVLLVGAASPVPALADPRGASRFGGDFTLTDHHGRTFSLADARGKVVLLHFGFTSCADSCPTTMVKVAAALRELGALAGHVQPLLVTLDAKRDTPAVLRRYVAHFHPAYLGLTGTQEAVEAVAGLYRTPVHVHPPDANGSYAVDHGSGLFLIDTEGRLARTVFFDSPPERIAHHVRLLLTR</sequence>
<dbReference type="FunFam" id="3.40.30.10:FF:000013">
    <property type="entry name" value="Blast:Protein SCO1 homolog, mitochondrial"/>
    <property type="match status" value="1"/>
</dbReference>
<feature type="binding site" evidence="2">
    <location>
        <position position="69"/>
    </location>
    <ligand>
        <name>Cu cation</name>
        <dbReference type="ChEBI" id="CHEBI:23378"/>
    </ligand>
</feature>
<evidence type="ECO:0000313" key="5">
    <source>
        <dbReference type="EMBL" id="BAU50054.1"/>
    </source>
</evidence>
<dbReference type="InterPro" id="IPR003782">
    <property type="entry name" value="SCO1/SenC"/>
</dbReference>
<evidence type="ECO:0000256" key="4">
    <source>
        <dbReference type="SAM" id="SignalP"/>
    </source>
</evidence>
<keyword evidence="3" id="KW-1015">Disulfide bond</keyword>
<dbReference type="PANTHER" id="PTHR12151:SF25">
    <property type="entry name" value="LINALOOL DEHYDRATASE_ISOMERASE DOMAIN-CONTAINING PROTEIN"/>
    <property type="match status" value="1"/>
</dbReference>
<evidence type="ECO:0000256" key="2">
    <source>
        <dbReference type="PIRSR" id="PIRSR603782-1"/>
    </source>
</evidence>
<dbReference type="Proteomes" id="UP000218899">
    <property type="component" value="Chromosome"/>
</dbReference>
<evidence type="ECO:0000256" key="3">
    <source>
        <dbReference type="PIRSR" id="PIRSR603782-2"/>
    </source>
</evidence>
<keyword evidence="4" id="KW-0732">Signal</keyword>
<dbReference type="GO" id="GO:0046872">
    <property type="term" value="F:metal ion binding"/>
    <property type="evidence" value="ECO:0007669"/>
    <property type="project" value="UniProtKB-KW"/>
</dbReference>
<proteinExistence type="inferred from homology"/>
<accession>A0A1B4VBT6</accession>
<evidence type="ECO:0000313" key="6">
    <source>
        <dbReference type="Proteomes" id="UP000218899"/>
    </source>
</evidence>
<keyword evidence="6" id="KW-1185">Reference proteome</keyword>
<dbReference type="KEGG" id="sva:SVA_3518"/>
<comment type="similarity">
    <text evidence="1">Belongs to the SCO1/2 family.</text>
</comment>
<protein>
    <submittedName>
        <fullName evidence="5">Photosynthetic protein synthase I</fullName>
    </submittedName>
</protein>
<feature type="binding site" evidence="2">
    <location>
        <position position="73"/>
    </location>
    <ligand>
        <name>Cu cation</name>
        <dbReference type="ChEBI" id="CHEBI:23378"/>
    </ligand>
</feature>